<sequence length="61" mass="6815">MFQGDDDSVGVEIEVNVDDFPFVAERKKSSVVLVEIFHPNKIQTQCVSSDSGTKFPEDPKK</sequence>
<gene>
    <name evidence="1" type="ORF">CA85_08110</name>
</gene>
<name>A0A5C5YG48_9BACT</name>
<organism evidence="1 2">
    <name type="scientific">Allorhodopirellula solitaria</name>
    <dbReference type="NCBI Taxonomy" id="2527987"/>
    <lineage>
        <taxon>Bacteria</taxon>
        <taxon>Pseudomonadati</taxon>
        <taxon>Planctomycetota</taxon>
        <taxon>Planctomycetia</taxon>
        <taxon>Pirellulales</taxon>
        <taxon>Pirellulaceae</taxon>
        <taxon>Allorhodopirellula</taxon>
    </lineage>
</organism>
<accession>A0A5C5YG48</accession>
<evidence type="ECO:0000313" key="1">
    <source>
        <dbReference type="EMBL" id="TWT73929.1"/>
    </source>
</evidence>
<dbReference type="AlphaFoldDB" id="A0A5C5YG48"/>
<comment type="caution">
    <text evidence="1">The sequence shown here is derived from an EMBL/GenBank/DDBJ whole genome shotgun (WGS) entry which is preliminary data.</text>
</comment>
<dbReference type="Proteomes" id="UP000318053">
    <property type="component" value="Unassembled WGS sequence"/>
</dbReference>
<dbReference type="EMBL" id="SJPK01000002">
    <property type="protein sequence ID" value="TWT73929.1"/>
    <property type="molecule type" value="Genomic_DNA"/>
</dbReference>
<keyword evidence="2" id="KW-1185">Reference proteome</keyword>
<proteinExistence type="predicted"/>
<reference evidence="1 2" key="1">
    <citation type="submission" date="2019-02" db="EMBL/GenBank/DDBJ databases">
        <title>Deep-cultivation of Planctomycetes and their phenomic and genomic characterization uncovers novel biology.</title>
        <authorList>
            <person name="Wiegand S."/>
            <person name="Jogler M."/>
            <person name="Boedeker C."/>
            <person name="Pinto D."/>
            <person name="Vollmers J."/>
            <person name="Rivas-Marin E."/>
            <person name="Kohn T."/>
            <person name="Peeters S.H."/>
            <person name="Heuer A."/>
            <person name="Rast P."/>
            <person name="Oberbeckmann S."/>
            <person name="Bunk B."/>
            <person name="Jeske O."/>
            <person name="Meyerdierks A."/>
            <person name="Storesund J.E."/>
            <person name="Kallscheuer N."/>
            <person name="Luecker S."/>
            <person name="Lage O.M."/>
            <person name="Pohl T."/>
            <person name="Merkel B.J."/>
            <person name="Hornburger P."/>
            <person name="Mueller R.-W."/>
            <person name="Bruemmer F."/>
            <person name="Labrenz M."/>
            <person name="Spormann A.M."/>
            <person name="Op Den Camp H."/>
            <person name="Overmann J."/>
            <person name="Amann R."/>
            <person name="Jetten M.S.M."/>
            <person name="Mascher T."/>
            <person name="Medema M.H."/>
            <person name="Devos D.P."/>
            <person name="Kaster A.-K."/>
            <person name="Ovreas L."/>
            <person name="Rohde M."/>
            <person name="Galperin M.Y."/>
            <person name="Jogler C."/>
        </authorList>
    </citation>
    <scope>NUCLEOTIDE SEQUENCE [LARGE SCALE GENOMIC DNA]</scope>
    <source>
        <strain evidence="1 2">CA85</strain>
    </source>
</reference>
<evidence type="ECO:0000313" key="2">
    <source>
        <dbReference type="Proteomes" id="UP000318053"/>
    </source>
</evidence>
<protein>
    <submittedName>
        <fullName evidence="1">Uncharacterized protein</fullName>
    </submittedName>
</protein>